<evidence type="ECO:0000256" key="2">
    <source>
        <dbReference type="PROSITE-ProRule" id="PRU00285"/>
    </source>
</evidence>
<accession>A0ABD3CME9</accession>
<keyword evidence="6" id="KW-1185">Reference proteome</keyword>
<organism evidence="5 6">
    <name type="scientific">Castilleja foliolosa</name>
    <dbReference type="NCBI Taxonomy" id="1961234"/>
    <lineage>
        <taxon>Eukaryota</taxon>
        <taxon>Viridiplantae</taxon>
        <taxon>Streptophyta</taxon>
        <taxon>Embryophyta</taxon>
        <taxon>Tracheophyta</taxon>
        <taxon>Spermatophyta</taxon>
        <taxon>Magnoliopsida</taxon>
        <taxon>eudicotyledons</taxon>
        <taxon>Gunneridae</taxon>
        <taxon>Pentapetalae</taxon>
        <taxon>asterids</taxon>
        <taxon>lamiids</taxon>
        <taxon>Lamiales</taxon>
        <taxon>Orobanchaceae</taxon>
        <taxon>Pedicularideae</taxon>
        <taxon>Castillejinae</taxon>
        <taxon>Castilleja</taxon>
    </lineage>
</organism>
<dbReference type="SUPFAM" id="SSF49764">
    <property type="entry name" value="HSP20-like chaperones"/>
    <property type="match status" value="1"/>
</dbReference>
<feature type="domain" description="SHSP" evidence="4">
    <location>
        <begin position="19"/>
        <end position="140"/>
    </location>
</feature>
<gene>
    <name evidence="5" type="ORF">CASFOL_023398</name>
</gene>
<proteinExistence type="inferred from homology"/>
<evidence type="ECO:0000313" key="6">
    <source>
        <dbReference type="Proteomes" id="UP001632038"/>
    </source>
</evidence>
<evidence type="ECO:0000259" key="4">
    <source>
        <dbReference type="PROSITE" id="PS01031"/>
    </source>
</evidence>
<dbReference type="PANTHER" id="PTHR11527">
    <property type="entry name" value="HEAT-SHOCK PROTEIN 20 FAMILY MEMBER"/>
    <property type="match status" value="1"/>
</dbReference>
<dbReference type="InterPro" id="IPR002068">
    <property type="entry name" value="A-crystallin/Hsp20_dom"/>
</dbReference>
<protein>
    <recommendedName>
        <fullName evidence="4">SHSP domain-containing protein</fullName>
    </recommendedName>
</protein>
<reference evidence="6" key="1">
    <citation type="journal article" date="2024" name="IScience">
        <title>Strigolactones Initiate the Formation of Haustorium-like Structures in Castilleja.</title>
        <authorList>
            <person name="Buerger M."/>
            <person name="Peterson D."/>
            <person name="Chory J."/>
        </authorList>
    </citation>
    <scope>NUCLEOTIDE SEQUENCE [LARGE SCALE GENOMIC DNA]</scope>
</reference>
<sequence length="143" mass="15928">MALFGDPFRRFLFSPTIYAGATPGSIALLDWLETPSAHIFKINVPGYSKDDVKVYVQEGILVIRGEGVKEDLPKQKEKDVVWHVAERKAMGEGDFSREIELPADLKVDQIKAQVDNGVLTVVVPKDTTHKSSKVRNIHVTSKL</sequence>
<comment type="similarity">
    <text evidence="2 3">Belongs to the small heat shock protein (HSP20) family.</text>
</comment>
<dbReference type="EMBL" id="JAVIJP010000032">
    <property type="protein sequence ID" value="KAL3630414.1"/>
    <property type="molecule type" value="Genomic_DNA"/>
</dbReference>
<dbReference type="InterPro" id="IPR008978">
    <property type="entry name" value="HSP20-like_chaperone"/>
</dbReference>
<keyword evidence="1" id="KW-0346">Stress response</keyword>
<dbReference type="InterPro" id="IPR031107">
    <property type="entry name" value="Small_HSP"/>
</dbReference>
<dbReference type="Gene3D" id="2.60.40.790">
    <property type="match status" value="1"/>
</dbReference>
<name>A0ABD3CME9_9LAMI</name>
<dbReference type="PROSITE" id="PS01031">
    <property type="entry name" value="SHSP"/>
    <property type="match status" value="1"/>
</dbReference>
<comment type="caution">
    <text evidence="5">The sequence shown here is derived from an EMBL/GenBank/DDBJ whole genome shotgun (WGS) entry which is preliminary data.</text>
</comment>
<evidence type="ECO:0000256" key="3">
    <source>
        <dbReference type="RuleBase" id="RU003616"/>
    </source>
</evidence>
<evidence type="ECO:0000313" key="5">
    <source>
        <dbReference type="EMBL" id="KAL3630414.1"/>
    </source>
</evidence>
<evidence type="ECO:0000256" key="1">
    <source>
        <dbReference type="ARBA" id="ARBA00023016"/>
    </source>
</evidence>
<dbReference type="Proteomes" id="UP001632038">
    <property type="component" value="Unassembled WGS sequence"/>
</dbReference>
<dbReference type="Pfam" id="PF00011">
    <property type="entry name" value="HSP20"/>
    <property type="match status" value="1"/>
</dbReference>
<dbReference type="AlphaFoldDB" id="A0ABD3CME9"/>